<feature type="signal peptide" evidence="1">
    <location>
        <begin position="1"/>
        <end position="21"/>
    </location>
</feature>
<organism evidence="2">
    <name type="scientific">uncultured Sulfurovum sp</name>
    <dbReference type="NCBI Taxonomy" id="269237"/>
    <lineage>
        <taxon>Bacteria</taxon>
        <taxon>Pseudomonadati</taxon>
        <taxon>Campylobacterota</taxon>
        <taxon>Epsilonproteobacteria</taxon>
        <taxon>Campylobacterales</taxon>
        <taxon>Sulfurovaceae</taxon>
        <taxon>Sulfurovum</taxon>
        <taxon>environmental samples</taxon>
    </lineage>
</organism>
<dbReference type="AlphaFoldDB" id="A0A6S6TVK1"/>
<evidence type="ECO:0000313" key="2">
    <source>
        <dbReference type="EMBL" id="CAA6824742.1"/>
    </source>
</evidence>
<protein>
    <recommendedName>
        <fullName evidence="3">Lipoprotein</fullName>
    </recommendedName>
</protein>
<accession>A0A6S6TVK1</accession>
<dbReference type="InterPro" id="IPR011042">
    <property type="entry name" value="6-blade_b-propeller_TolB-like"/>
</dbReference>
<proteinExistence type="predicted"/>
<dbReference type="SUPFAM" id="SSF50998">
    <property type="entry name" value="Quinoprotein alcohol dehydrogenase-like"/>
    <property type="match status" value="1"/>
</dbReference>
<reference evidence="2" key="1">
    <citation type="submission" date="2020-01" db="EMBL/GenBank/DDBJ databases">
        <authorList>
            <person name="Meier V. D."/>
            <person name="Meier V D."/>
        </authorList>
    </citation>
    <scope>NUCLEOTIDE SEQUENCE</scope>
    <source>
        <strain evidence="2">HLG_WM_MAG_05</strain>
    </source>
</reference>
<evidence type="ECO:0000256" key="1">
    <source>
        <dbReference type="SAM" id="SignalP"/>
    </source>
</evidence>
<keyword evidence="1" id="KW-0732">Signal</keyword>
<dbReference type="PANTHER" id="PTHR42754">
    <property type="entry name" value="ENDOGLUCANASE"/>
    <property type="match status" value="1"/>
</dbReference>
<dbReference type="NCBIfam" id="TIGR02608">
    <property type="entry name" value="delta_60_rpt"/>
    <property type="match status" value="2"/>
</dbReference>
<evidence type="ECO:0008006" key="3">
    <source>
        <dbReference type="Google" id="ProtNLM"/>
    </source>
</evidence>
<name>A0A6S6TVK1_9BACT</name>
<gene>
    <name evidence="2" type="ORF">HELGO_WM6948</name>
</gene>
<dbReference type="PANTHER" id="PTHR42754:SF1">
    <property type="entry name" value="LIPOPROTEIN"/>
    <property type="match status" value="1"/>
</dbReference>
<dbReference type="Gene3D" id="2.120.10.30">
    <property type="entry name" value="TolB, C-terminal domain"/>
    <property type="match status" value="1"/>
</dbReference>
<dbReference type="InterPro" id="IPR013431">
    <property type="entry name" value="Delta_60_rpt"/>
</dbReference>
<dbReference type="EMBL" id="CACVAU010000079">
    <property type="protein sequence ID" value="CAA6824742.1"/>
    <property type="molecule type" value="Genomic_DNA"/>
</dbReference>
<feature type="chain" id="PRO_5028160444" description="Lipoprotein" evidence="1">
    <location>
        <begin position="22"/>
        <end position="392"/>
    </location>
</feature>
<dbReference type="InterPro" id="IPR011047">
    <property type="entry name" value="Quinoprotein_ADH-like_sf"/>
</dbReference>
<sequence length="392" mass="42769">MLKTYSKILLASLLLSPLLFADNKAEKSHFYAQWQKTYGEKDDDVANAVLMLEEAHTAVVGTCKSFNAERSDICVTRLNAQGDTVWRKLLGGKKTDKAVAISRAKDGNLLILGDSKSFPVADGQNIYVAKISLEGELLWENSFGGDRDEYAAGIAGTNDGGALLVGDSESFSNKGYRDIYIIRLDKNGKMLSTKTIGGELNDEANALTRTSDGNFIMVGAREIKSSGDADFFIMKLNQNGEKLWARTLGEKYNDVLHAVTPTPDGGIVATGKTRSYNSDQTDLPIMHFNKDGKLIWFKIYGFGYYDEGNAVTVTSKGNYMVAGTTNSMGKGGFDNYILALDKKGTLLWSGTYGGENKDIAHGITRTTDGSVIVVGESDSYSRSKNFFMIKLK</sequence>